<evidence type="ECO:0000313" key="15">
    <source>
        <dbReference type="Proteomes" id="UP000327044"/>
    </source>
</evidence>
<dbReference type="GO" id="GO:0005000">
    <property type="term" value="F:vasopressin receptor activity"/>
    <property type="evidence" value="ECO:0007669"/>
    <property type="project" value="InterPro"/>
</dbReference>
<evidence type="ECO:0000256" key="6">
    <source>
        <dbReference type="ARBA" id="ARBA00023136"/>
    </source>
</evidence>
<dbReference type="EMBL" id="GEZM01013951">
    <property type="protein sequence ID" value="JAV92250.1"/>
    <property type="molecule type" value="Transcribed_RNA"/>
</dbReference>
<accession>A0A1Y1N5T9</accession>
<feature type="transmembrane region" description="Helical" evidence="10">
    <location>
        <begin position="161"/>
        <end position="183"/>
    </location>
</feature>
<feature type="transmembrane region" description="Helical" evidence="10">
    <location>
        <begin position="42"/>
        <end position="66"/>
    </location>
</feature>
<dbReference type="Pfam" id="PF00001">
    <property type="entry name" value="7tm_1"/>
    <property type="match status" value="1"/>
</dbReference>
<dbReference type="EMBL" id="VVIM01000001">
    <property type="protein sequence ID" value="KAB0803115.1"/>
    <property type="molecule type" value="Genomic_DNA"/>
</dbReference>
<dbReference type="InterPro" id="IPR001817">
    <property type="entry name" value="Vasoprsn_rcpt"/>
</dbReference>
<dbReference type="PROSITE" id="PS00237">
    <property type="entry name" value="G_PROTEIN_RECEP_F1_1"/>
    <property type="match status" value="1"/>
</dbReference>
<evidence type="ECO:0000256" key="3">
    <source>
        <dbReference type="ARBA" id="ARBA00022692"/>
    </source>
</evidence>
<comment type="similarity">
    <text evidence="10">Belongs to the G-protein coupled receptor 1 family. Vasopressin/oxytocin receptor subfamily.</text>
</comment>
<keyword evidence="8 10" id="KW-0325">Glycoprotein</keyword>
<dbReference type="GO" id="GO:0032870">
    <property type="term" value="P:cellular response to hormone stimulus"/>
    <property type="evidence" value="ECO:0007669"/>
    <property type="project" value="TreeGrafter"/>
</dbReference>
<dbReference type="InterPro" id="IPR000276">
    <property type="entry name" value="GPCR_Rhodpsn"/>
</dbReference>
<dbReference type="GO" id="GO:0005886">
    <property type="term" value="C:plasma membrane"/>
    <property type="evidence" value="ECO:0007669"/>
    <property type="project" value="UniProtKB-SubCell"/>
</dbReference>
<keyword evidence="15" id="KW-1185">Reference proteome</keyword>
<dbReference type="PRINTS" id="PR00896">
    <property type="entry name" value="VASOPRESSINR"/>
</dbReference>
<feature type="transmembrane region" description="Helical" evidence="10">
    <location>
        <begin position="274"/>
        <end position="296"/>
    </location>
</feature>
<evidence type="ECO:0000256" key="10">
    <source>
        <dbReference type="RuleBase" id="RU046427"/>
    </source>
</evidence>
<dbReference type="OrthoDB" id="6435638at2759"/>
<dbReference type="Gene3D" id="1.20.1070.10">
    <property type="entry name" value="Rhodopsin 7-helix transmembrane proteins"/>
    <property type="match status" value="1"/>
</dbReference>
<keyword evidence="3 10" id="KW-0812">Transmembrane</keyword>
<dbReference type="GO" id="GO:0042277">
    <property type="term" value="F:peptide binding"/>
    <property type="evidence" value="ECO:0007669"/>
    <property type="project" value="TreeGrafter"/>
</dbReference>
<keyword evidence="2" id="KW-1003">Cell membrane</keyword>
<comment type="subcellular location">
    <subcellularLocation>
        <location evidence="1 10">Cell membrane</location>
        <topology evidence="1 10">Multi-pass membrane protein</topology>
    </subcellularLocation>
</comment>
<feature type="transmembrane region" description="Helical" evidence="10">
    <location>
        <begin position="78"/>
        <end position="101"/>
    </location>
</feature>
<reference evidence="13" key="3">
    <citation type="submission" date="2019-08" db="EMBL/GenBank/DDBJ databases">
        <authorList>
            <consortium name="Photinus pyralis genome working group"/>
            <person name="Fallon T.R."/>
            <person name="Sander Lower S.E."/>
            <person name="Weng J.-K."/>
        </authorList>
    </citation>
    <scope>NUCLEOTIDE SEQUENCE</scope>
    <source>
        <strain evidence="13">1611_PpyrPB1</strain>
        <tissue evidence="13">Whole body</tissue>
    </source>
</reference>
<name>A0A1Y1N5T9_PHOPY</name>
<keyword evidence="9 10" id="KW-0807">Transducer</keyword>
<evidence type="ECO:0000259" key="11">
    <source>
        <dbReference type="PROSITE" id="PS50262"/>
    </source>
</evidence>
<evidence type="ECO:0000313" key="13">
    <source>
        <dbReference type="EMBL" id="KAB0803115.1"/>
    </source>
</evidence>
<evidence type="ECO:0000256" key="2">
    <source>
        <dbReference type="ARBA" id="ARBA00022475"/>
    </source>
</evidence>
<evidence type="ECO:0000313" key="12">
    <source>
        <dbReference type="EMBL" id="JAV92250.1"/>
    </source>
</evidence>
<feature type="transmembrane region" description="Helical" evidence="10">
    <location>
        <begin position="121"/>
        <end position="140"/>
    </location>
</feature>
<evidence type="ECO:0000256" key="9">
    <source>
        <dbReference type="ARBA" id="ARBA00023224"/>
    </source>
</evidence>
<evidence type="ECO:0000313" key="14">
    <source>
        <dbReference type="EMBL" id="KAB0803116.1"/>
    </source>
</evidence>
<dbReference type="Proteomes" id="UP000327044">
    <property type="component" value="Unassembled WGS sequence"/>
</dbReference>
<dbReference type="SUPFAM" id="SSF81321">
    <property type="entry name" value="Family A G protein-coupled receptor-like"/>
    <property type="match status" value="1"/>
</dbReference>
<feature type="transmembrane region" description="Helical" evidence="10">
    <location>
        <begin position="207"/>
        <end position="229"/>
    </location>
</feature>
<dbReference type="InParanoid" id="A0A1Y1N5T9"/>
<gene>
    <name evidence="13" type="ORF">PPYR_00085</name>
    <name evidence="14" type="ORF">PPYR_00086</name>
</gene>
<sequence length="412" mass="46478">MLMLVEHIVMNGTIENITRSGPTVDVENTTVDRDENLAKIEIATLAIIFLVTVLGNGTVLLALWTRRRYAGRKKLSRMYFFILHLSVADLITAFLSVLPQLGWEVTYRFNGGVVLCKVVKFGQTLGPYLSAYILMATAIDRHQAICYPLTYCSWTSRRSKVMVWLAWAASLTFCIPQLTIFAYQEVGPGVYDCWATFPQPWGAKAYVTWYGISVFIVPLLVLIVTYSCICREIWRSSAGELGQRQRQNHQPKPLPGKKGPLISRAKINTVKQTVAVIVMHIVCSTPFISAQLWATWDPLASESPFLEGPAFTILTLLYSLNSCVNPWIYLAFNRELPRLLLRHYTASNKNYRTTETGNSSNSSGVVETTSLRPFTRWSLCNNSRNAKSSGRPLQRHYGAQYNARRWVVTTAT</sequence>
<dbReference type="PANTHER" id="PTHR24241:SF161">
    <property type="entry name" value="G-PROTEIN COUPLED RECEPTORS FAMILY 1 PROFILE DOMAIN-CONTAINING PROTEIN"/>
    <property type="match status" value="1"/>
</dbReference>
<proteinExistence type="inferred from homology"/>
<keyword evidence="6 10" id="KW-0472">Membrane</keyword>
<evidence type="ECO:0000256" key="1">
    <source>
        <dbReference type="ARBA" id="ARBA00004651"/>
    </source>
</evidence>
<feature type="transmembrane region" description="Helical" evidence="10">
    <location>
        <begin position="308"/>
        <end position="332"/>
    </location>
</feature>
<dbReference type="PRINTS" id="PR00237">
    <property type="entry name" value="GPCRRHODOPSN"/>
</dbReference>
<dbReference type="EMBL" id="VVIM01000001">
    <property type="protein sequence ID" value="KAB0803116.1"/>
    <property type="molecule type" value="Genomic_DNA"/>
</dbReference>
<evidence type="ECO:0000256" key="5">
    <source>
        <dbReference type="ARBA" id="ARBA00023040"/>
    </source>
</evidence>
<evidence type="ECO:0000256" key="7">
    <source>
        <dbReference type="ARBA" id="ARBA00023170"/>
    </source>
</evidence>
<dbReference type="PANTHER" id="PTHR24241">
    <property type="entry name" value="NEUROPEPTIDE RECEPTOR-RELATED G-PROTEIN COUPLED RECEPTOR"/>
    <property type="match status" value="1"/>
</dbReference>
<keyword evidence="7 10" id="KW-0675">Receptor</keyword>
<dbReference type="PROSITE" id="PS50262">
    <property type="entry name" value="G_PROTEIN_RECEP_F1_2"/>
    <property type="match status" value="1"/>
</dbReference>
<feature type="domain" description="G-protein coupled receptors family 1 profile" evidence="11">
    <location>
        <begin position="55"/>
        <end position="329"/>
    </location>
</feature>
<reference evidence="12" key="1">
    <citation type="journal article" date="2016" name="Sci. Rep.">
        <title>Molecular characterization of firefly nuptial gifts: a multi-omics approach sheds light on postcopulatory sexual selection.</title>
        <authorList>
            <person name="Al-Wathiqui N."/>
            <person name="Fallon T.R."/>
            <person name="South A."/>
            <person name="Weng J.K."/>
            <person name="Lewis S.M."/>
        </authorList>
    </citation>
    <scope>NUCLEOTIDE SEQUENCE</scope>
</reference>
<dbReference type="AlphaFoldDB" id="A0A1Y1N5T9"/>
<organism evidence="12">
    <name type="scientific">Photinus pyralis</name>
    <name type="common">Common eastern firefly</name>
    <name type="synonym">Lampyris pyralis</name>
    <dbReference type="NCBI Taxonomy" id="7054"/>
    <lineage>
        <taxon>Eukaryota</taxon>
        <taxon>Metazoa</taxon>
        <taxon>Ecdysozoa</taxon>
        <taxon>Arthropoda</taxon>
        <taxon>Hexapoda</taxon>
        <taxon>Insecta</taxon>
        <taxon>Pterygota</taxon>
        <taxon>Neoptera</taxon>
        <taxon>Endopterygota</taxon>
        <taxon>Coleoptera</taxon>
        <taxon>Polyphaga</taxon>
        <taxon>Elateriformia</taxon>
        <taxon>Elateroidea</taxon>
        <taxon>Lampyridae</taxon>
        <taxon>Lampyrinae</taxon>
        <taxon>Photinus</taxon>
    </lineage>
</organism>
<protein>
    <recommendedName>
        <fullName evidence="11">G-protein coupled receptors family 1 profile domain-containing protein</fullName>
    </recommendedName>
</protein>
<evidence type="ECO:0000256" key="8">
    <source>
        <dbReference type="ARBA" id="ARBA00023180"/>
    </source>
</evidence>
<dbReference type="CDD" id="cd15196">
    <property type="entry name" value="7tmA_Vasopressin_Oxytocin"/>
    <property type="match status" value="1"/>
</dbReference>
<evidence type="ECO:0000256" key="4">
    <source>
        <dbReference type="ARBA" id="ARBA00022989"/>
    </source>
</evidence>
<dbReference type="InterPro" id="IPR017452">
    <property type="entry name" value="GPCR_Rhodpsn_7TM"/>
</dbReference>
<reference evidence="13 15" key="2">
    <citation type="journal article" date="2018" name="Elife">
        <title>Firefly genomes illuminate parallel origins of bioluminescence in beetles.</title>
        <authorList>
            <person name="Fallon T.R."/>
            <person name="Lower S.E."/>
            <person name="Chang C.H."/>
            <person name="Bessho-Uehara M."/>
            <person name="Martin G.J."/>
            <person name="Bewick A.J."/>
            <person name="Behringer M."/>
            <person name="Debat H.J."/>
            <person name="Wong I."/>
            <person name="Day J.C."/>
            <person name="Suvorov A."/>
            <person name="Silva C.J."/>
            <person name="Stanger-Hall K.F."/>
            <person name="Hall D.W."/>
            <person name="Schmitz R.J."/>
            <person name="Nelson D.R."/>
            <person name="Lewis S.M."/>
            <person name="Shigenobu S."/>
            <person name="Bybee S.M."/>
            <person name="Larracuente A.M."/>
            <person name="Oba Y."/>
            <person name="Weng J.K."/>
        </authorList>
    </citation>
    <scope>NUCLEOTIDE SEQUENCE [LARGE SCALE GENOMIC DNA]</scope>
    <source>
        <strain evidence="13">1611_PpyrPB1</strain>
        <tissue evidence="13">Whole body</tissue>
    </source>
</reference>
<keyword evidence="4 10" id="KW-1133">Transmembrane helix</keyword>
<keyword evidence="5 10" id="KW-0297">G-protein coupled receptor</keyword>